<evidence type="ECO:0008006" key="4">
    <source>
        <dbReference type="Google" id="ProtNLM"/>
    </source>
</evidence>
<sequence length="158" mass="17807">MAPNVEQQTCEIISCFFDDLESTEVRTQGWPFETDGKDDGDDFDPVIIADKLREVADDLNEEFLKPHITIIQQAAADMVVEEFAHSVDSICKAFVTQKAEVAPEFQLLRASMALGMYVKKTCPEMKTAIQSAMTNFINSRLTHWITQQGGWKEVSTKL</sequence>
<organism evidence="2 3">
    <name type="scientific">Umbra pygmaea</name>
    <name type="common">Eastern mudminnow</name>
    <dbReference type="NCBI Taxonomy" id="75934"/>
    <lineage>
        <taxon>Eukaryota</taxon>
        <taxon>Metazoa</taxon>
        <taxon>Chordata</taxon>
        <taxon>Craniata</taxon>
        <taxon>Vertebrata</taxon>
        <taxon>Euteleostomi</taxon>
        <taxon>Actinopterygii</taxon>
        <taxon>Neopterygii</taxon>
        <taxon>Teleostei</taxon>
        <taxon>Protacanthopterygii</taxon>
        <taxon>Esociformes</taxon>
        <taxon>Umbridae</taxon>
        <taxon>Umbra</taxon>
    </lineage>
</organism>
<dbReference type="SUPFAM" id="SSF56854">
    <property type="entry name" value="Bcl-2 inhibitors of programmed cell death"/>
    <property type="match status" value="1"/>
</dbReference>
<keyword evidence="3" id="KW-1185">Reference proteome</keyword>
<dbReference type="EMBL" id="JAGEUA010000005">
    <property type="protein sequence ID" value="KAL0978812.1"/>
    <property type="molecule type" value="Genomic_DNA"/>
</dbReference>
<proteinExistence type="predicted"/>
<gene>
    <name evidence="2" type="ORF">UPYG_G00176050</name>
</gene>
<dbReference type="Proteomes" id="UP001557470">
    <property type="component" value="Unassembled WGS sequence"/>
</dbReference>
<evidence type="ECO:0000313" key="2">
    <source>
        <dbReference type="EMBL" id="KAL0978812.1"/>
    </source>
</evidence>
<dbReference type="InterPro" id="IPR036834">
    <property type="entry name" value="Bcl-2-like_sf"/>
</dbReference>
<evidence type="ECO:0000313" key="3">
    <source>
        <dbReference type="Proteomes" id="UP001557470"/>
    </source>
</evidence>
<reference evidence="2 3" key="1">
    <citation type="submission" date="2024-06" db="EMBL/GenBank/DDBJ databases">
        <authorList>
            <person name="Pan Q."/>
            <person name="Wen M."/>
            <person name="Jouanno E."/>
            <person name="Zahm M."/>
            <person name="Klopp C."/>
            <person name="Cabau C."/>
            <person name="Louis A."/>
            <person name="Berthelot C."/>
            <person name="Parey E."/>
            <person name="Roest Crollius H."/>
            <person name="Montfort J."/>
            <person name="Robinson-Rechavi M."/>
            <person name="Bouchez O."/>
            <person name="Lampietro C."/>
            <person name="Lopez Roques C."/>
            <person name="Donnadieu C."/>
            <person name="Postlethwait J."/>
            <person name="Bobe J."/>
            <person name="Verreycken H."/>
            <person name="Guiguen Y."/>
        </authorList>
    </citation>
    <scope>NUCLEOTIDE SEQUENCE [LARGE SCALE GENOMIC DNA]</scope>
    <source>
        <strain evidence="2">Up_M1</strain>
        <tissue evidence="2">Testis</tissue>
    </source>
</reference>
<comment type="caution">
    <text evidence="2">The sequence shown here is derived from an EMBL/GenBank/DDBJ whole genome shotgun (WGS) entry which is preliminary data.</text>
</comment>
<dbReference type="PANTHER" id="PTHR36466">
    <property type="entry name" value="BCL-2-LIKE PROTEIN 15"/>
    <property type="match status" value="1"/>
</dbReference>
<dbReference type="AlphaFoldDB" id="A0ABD0XAP6"/>
<accession>A0ABD0XAP6</accession>
<dbReference type="InterPro" id="IPR002475">
    <property type="entry name" value="Bcl2-like"/>
</dbReference>
<dbReference type="PROSITE" id="PS50062">
    <property type="entry name" value="BCL2_FAMILY"/>
    <property type="match status" value="1"/>
</dbReference>
<dbReference type="PANTHER" id="PTHR36466:SF1">
    <property type="entry name" value="BCL-2-LIKE PROTEIN 15"/>
    <property type="match status" value="1"/>
</dbReference>
<evidence type="ECO:0000256" key="1">
    <source>
        <dbReference type="ARBA" id="ARBA00022703"/>
    </source>
</evidence>
<dbReference type="GO" id="GO:0006915">
    <property type="term" value="P:apoptotic process"/>
    <property type="evidence" value="ECO:0007669"/>
    <property type="project" value="UniProtKB-KW"/>
</dbReference>
<dbReference type="Gene3D" id="1.10.437.10">
    <property type="entry name" value="Blc2-like"/>
    <property type="match status" value="1"/>
</dbReference>
<keyword evidence="1" id="KW-0053">Apoptosis</keyword>
<dbReference type="InterPro" id="IPR033543">
    <property type="entry name" value="BCL2L15"/>
</dbReference>
<name>A0ABD0XAP6_UMBPY</name>
<protein>
    <recommendedName>
        <fullName evidence="4">Bcl-2-like protein 15</fullName>
    </recommendedName>
</protein>